<accession>X6MZF6</accession>
<keyword evidence="3" id="KW-1185">Reference proteome</keyword>
<evidence type="ECO:0000313" key="2">
    <source>
        <dbReference type="EMBL" id="ETO19395.1"/>
    </source>
</evidence>
<evidence type="ECO:0008006" key="4">
    <source>
        <dbReference type="Google" id="ProtNLM"/>
    </source>
</evidence>
<dbReference type="AlphaFoldDB" id="X6MZF6"/>
<dbReference type="CDD" id="cd06093">
    <property type="entry name" value="PX_domain"/>
    <property type="match status" value="1"/>
</dbReference>
<evidence type="ECO:0000256" key="1">
    <source>
        <dbReference type="SAM" id="MobiDB-lite"/>
    </source>
</evidence>
<sequence length="999" mass="115728">MNRQITNKKGTSIGADKNEYTSYVIVGASMTPFNSKLTVCVKRFDELRQFAQQQELPRVFIRESNGQTKNEYLFPSHMRLFGFIDERKLHQRKQLINEYFSAICENANVTRHPLFLSFFRLTGVYPEAEERMRLDSIEQTLVSMSKGKIYKRQEKAAMGALVRHHSNNNNNDKDNDKDTDKDEHGNTKRNNAKEKEDHQSMEHKKRNNDSGNAGRNTSRGQEQNHSRHHPHYSKEKKEEEQGMEDEKEEEEEERGGEGGGGEEEDGDSLVMTQEDMEFDIPSDIHHYNDPKHQLICTAFDMIQKQIEIEEWSFNKKSNHSNAIADASQHDTTVGIGSAPNEFPQRLGVPSSSPMSQSHRNRQHLHIRVSSIIASTFSPAELIGTAIIDEEEEDDDGNGYRGNDQFAQSQANGYPNGNKSTKLLPKGGVVLNRKRSSLSATNQLTTQFTGPRIIRSASEATSEQSLSYKIPTHVGDVWRKVIAQIDNKHKVINKFKDNIAQTMYPIIQVIMNGIIPAIKTMLREPSASSPDLKPKSHDKDISRLQLDTNFNDEKDQGMLSFNNNNNKKKYYIYNFEENKRHPVVCHTCIQNQKHYSDESHVHKDISLFDFPFINAMYQYCLTEVNLYEYFLAFERLAIEEPFGPIMGQDFTQTFGSGRDRSQSDQTRVHLKPQLSNSNSSNNNWTKLGQNDNGISNASLHHDPGNAKYKYMHLLEYNFELLSKMCSEEFEERMRYVMRVHAMIRRFICEIFYEFVRAFSKCLRLLINYRDTFEKTSLVDEDAVEMDPEYHEERLIGILRDSGYNMSWICDDLIQRSKIRFGKYSEWIYTPLMDGINTIAQLCCNALSLIIVDFSFENSRPKTIQEYRRYFIKAWKKPIDMFIFDLSEAIFEILYQSTVGLICSTCVDLLKGTLRTHVLPKVKLILRGQHKAANSDNHNKSQTSQKKQRIIPKAIKHYISLKEIVDIVTERVLYNVVSENLTYLRFECEKKFYKTFEKNIK</sequence>
<feature type="compositionally biased region" description="Polar residues" evidence="1">
    <location>
        <begin position="404"/>
        <end position="420"/>
    </location>
</feature>
<feature type="region of interest" description="Disordered" evidence="1">
    <location>
        <begin position="652"/>
        <end position="686"/>
    </location>
</feature>
<evidence type="ECO:0000313" key="3">
    <source>
        <dbReference type="Proteomes" id="UP000023152"/>
    </source>
</evidence>
<feature type="compositionally biased region" description="Polar residues" evidence="1">
    <location>
        <begin position="209"/>
        <end position="223"/>
    </location>
</feature>
<protein>
    <recommendedName>
        <fullName evidence="4">PX domain-containing protein</fullName>
    </recommendedName>
</protein>
<organism evidence="2 3">
    <name type="scientific">Reticulomyxa filosa</name>
    <dbReference type="NCBI Taxonomy" id="46433"/>
    <lineage>
        <taxon>Eukaryota</taxon>
        <taxon>Sar</taxon>
        <taxon>Rhizaria</taxon>
        <taxon>Retaria</taxon>
        <taxon>Foraminifera</taxon>
        <taxon>Monothalamids</taxon>
        <taxon>Reticulomyxidae</taxon>
        <taxon>Reticulomyxa</taxon>
    </lineage>
</organism>
<feature type="compositionally biased region" description="Acidic residues" evidence="1">
    <location>
        <begin position="241"/>
        <end position="267"/>
    </location>
</feature>
<feature type="compositionally biased region" description="Basic and acidic residues" evidence="1">
    <location>
        <begin position="171"/>
        <end position="202"/>
    </location>
</feature>
<comment type="caution">
    <text evidence="2">The sequence shown here is derived from an EMBL/GenBank/DDBJ whole genome shotgun (WGS) entry which is preliminary data.</text>
</comment>
<dbReference type="SUPFAM" id="SSF64268">
    <property type="entry name" value="PX domain"/>
    <property type="match status" value="1"/>
</dbReference>
<proteinExistence type="predicted"/>
<dbReference type="GO" id="GO:0035091">
    <property type="term" value="F:phosphatidylinositol binding"/>
    <property type="evidence" value="ECO:0007669"/>
    <property type="project" value="InterPro"/>
</dbReference>
<dbReference type="Proteomes" id="UP000023152">
    <property type="component" value="Unassembled WGS sequence"/>
</dbReference>
<feature type="region of interest" description="Disordered" evidence="1">
    <location>
        <begin position="391"/>
        <end position="421"/>
    </location>
</feature>
<name>X6MZF6_RETFI</name>
<dbReference type="EMBL" id="ASPP01013699">
    <property type="protein sequence ID" value="ETO19395.1"/>
    <property type="molecule type" value="Genomic_DNA"/>
</dbReference>
<reference evidence="2 3" key="1">
    <citation type="journal article" date="2013" name="Curr. Biol.">
        <title>The Genome of the Foraminiferan Reticulomyxa filosa.</title>
        <authorList>
            <person name="Glockner G."/>
            <person name="Hulsmann N."/>
            <person name="Schleicher M."/>
            <person name="Noegel A.A."/>
            <person name="Eichinger L."/>
            <person name="Gallinger C."/>
            <person name="Pawlowski J."/>
            <person name="Sierra R."/>
            <person name="Euteneuer U."/>
            <person name="Pillet L."/>
            <person name="Moustafa A."/>
            <person name="Platzer M."/>
            <person name="Groth M."/>
            <person name="Szafranski K."/>
            <person name="Schliwa M."/>
        </authorList>
    </citation>
    <scope>NUCLEOTIDE SEQUENCE [LARGE SCALE GENOMIC DNA]</scope>
</reference>
<feature type="region of interest" description="Disordered" evidence="1">
    <location>
        <begin position="162"/>
        <end position="267"/>
    </location>
</feature>
<gene>
    <name evidence="2" type="ORF">RFI_17838</name>
</gene>
<dbReference type="Gene3D" id="3.30.1520.10">
    <property type="entry name" value="Phox-like domain"/>
    <property type="match status" value="1"/>
</dbReference>
<feature type="compositionally biased region" description="Polar residues" evidence="1">
    <location>
        <begin position="930"/>
        <end position="943"/>
    </location>
</feature>
<dbReference type="InterPro" id="IPR036871">
    <property type="entry name" value="PX_dom_sf"/>
</dbReference>
<feature type="region of interest" description="Disordered" evidence="1">
    <location>
        <begin position="928"/>
        <end position="947"/>
    </location>
</feature>